<protein>
    <submittedName>
        <fullName evidence="1">Uncharacterized protein</fullName>
    </submittedName>
</protein>
<dbReference type="AlphaFoldDB" id="A0A9X0A7H4"/>
<evidence type="ECO:0000313" key="2">
    <source>
        <dbReference type="Proteomes" id="UP001163046"/>
    </source>
</evidence>
<keyword evidence="2" id="KW-1185">Reference proteome</keyword>
<name>A0A9X0A7H4_9CNID</name>
<sequence length="138" mass="16405">MRSPLDKARYFEVLWSDGRKSWLKECNLPKKLEEIIKSGKDYSVRTLDVLEFGQPRRELQLELDSLKSDGNQSEGNIVERAKDTNLHQKHYHVSTNLGLLQANMTWSYKQKGPQYHWLWIYIHEWEFHYSAEYTGNGM</sequence>
<evidence type="ECO:0000313" key="1">
    <source>
        <dbReference type="EMBL" id="KAJ7394583.1"/>
    </source>
</evidence>
<accession>A0A9X0A7H4</accession>
<gene>
    <name evidence="1" type="ORF">OS493_000401</name>
</gene>
<reference evidence="1" key="1">
    <citation type="submission" date="2023-01" db="EMBL/GenBank/DDBJ databases">
        <title>Genome assembly of the deep-sea coral Lophelia pertusa.</title>
        <authorList>
            <person name="Herrera S."/>
            <person name="Cordes E."/>
        </authorList>
    </citation>
    <scope>NUCLEOTIDE SEQUENCE</scope>
    <source>
        <strain evidence="1">USNM1676648</strain>
        <tissue evidence="1">Polyp</tissue>
    </source>
</reference>
<organism evidence="1 2">
    <name type="scientific">Desmophyllum pertusum</name>
    <dbReference type="NCBI Taxonomy" id="174260"/>
    <lineage>
        <taxon>Eukaryota</taxon>
        <taxon>Metazoa</taxon>
        <taxon>Cnidaria</taxon>
        <taxon>Anthozoa</taxon>
        <taxon>Hexacorallia</taxon>
        <taxon>Scleractinia</taxon>
        <taxon>Caryophylliina</taxon>
        <taxon>Caryophylliidae</taxon>
        <taxon>Desmophyllum</taxon>
    </lineage>
</organism>
<dbReference type="Proteomes" id="UP001163046">
    <property type="component" value="Unassembled WGS sequence"/>
</dbReference>
<comment type="caution">
    <text evidence="1">The sequence shown here is derived from an EMBL/GenBank/DDBJ whole genome shotgun (WGS) entry which is preliminary data.</text>
</comment>
<proteinExistence type="predicted"/>
<dbReference type="EMBL" id="MU825396">
    <property type="protein sequence ID" value="KAJ7394583.1"/>
    <property type="molecule type" value="Genomic_DNA"/>
</dbReference>